<dbReference type="EMBL" id="FQVG01000052">
    <property type="protein sequence ID" value="SHF29524.1"/>
    <property type="molecule type" value="Genomic_DNA"/>
</dbReference>
<accession>A0A1M5AHC2</accession>
<protein>
    <submittedName>
        <fullName evidence="1">Uncharacterized protein</fullName>
    </submittedName>
</protein>
<dbReference type="AlphaFoldDB" id="A0A1M5AHC2"/>
<dbReference type="RefSeq" id="WP_159431472.1">
    <property type="nucleotide sequence ID" value="NZ_FQVG01000052.1"/>
</dbReference>
<evidence type="ECO:0000313" key="1">
    <source>
        <dbReference type="EMBL" id="SHF29524.1"/>
    </source>
</evidence>
<organism evidence="1 2">
    <name type="scientific">Caloramator proteoclasticus DSM 10124</name>
    <dbReference type="NCBI Taxonomy" id="1121262"/>
    <lineage>
        <taxon>Bacteria</taxon>
        <taxon>Bacillati</taxon>
        <taxon>Bacillota</taxon>
        <taxon>Clostridia</taxon>
        <taxon>Eubacteriales</taxon>
        <taxon>Clostridiaceae</taxon>
        <taxon>Caloramator</taxon>
    </lineage>
</organism>
<reference evidence="2" key="1">
    <citation type="submission" date="2016-11" db="EMBL/GenBank/DDBJ databases">
        <authorList>
            <person name="Varghese N."/>
            <person name="Submissions S."/>
        </authorList>
    </citation>
    <scope>NUCLEOTIDE SEQUENCE [LARGE SCALE GENOMIC DNA]</scope>
    <source>
        <strain evidence="2">DSM 10124</strain>
    </source>
</reference>
<dbReference type="Proteomes" id="UP000184423">
    <property type="component" value="Unassembled WGS sequence"/>
</dbReference>
<evidence type="ECO:0000313" key="2">
    <source>
        <dbReference type="Proteomes" id="UP000184423"/>
    </source>
</evidence>
<gene>
    <name evidence="1" type="ORF">SAMN02746091_02191</name>
</gene>
<name>A0A1M5AHC2_9CLOT</name>
<proteinExistence type="predicted"/>
<sequence length="50" mass="6037">MYLATNILKMSEDEFWKCTPKKLQALFNVYKRVNGIEVEEEFDYIDNVIF</sequence>
<keyword evidence="2" id="KW-1185">Reference proteome</keyword>